<evidence type="ECO:0000256" key="1">
    <source>
        <dbReference type="SAM" id="Coils"/>
    </source>
</evidence>
<evidence type="ECO:0008006" key="5">
    <source>
        <dbReference type="Google" id="ProtNLM"/>
    </source>
</evidence>
<name>E5AF03_LEPMJ</name>
<evidence type="ECO:0000313" key="3">
    <source>
        <dbReference type="EMBL" id="CBY01792.1"/>
    </source>
</evidence>
<feature type="compositionally biased region" description="Polar residues" evidence="2">
    <location>
        <begin position="490"/>
        <end position="499"/>
    </location>
</feature>
<gene>
    <name evidence="3" type="ORF">LEMA_P005790.1</name>
</gene>
<proteinExistence type="predicted"/>
<dbReference type="GeneID" id="13286039"/>
<feature type="coiled-coil region" evidence="1">
    <location>
        <begin position="176"/>
        <end position="266"/>
    </location>
</feature>
<dbReference type="VEuPathDB" id="FungiDB:LEMA_P005790.1"/>
<dbReference type="InParanoid" id="E5AF03"/>
<feature type="compositionally biased region" description="Pro residues" evidence="2">
    <location>
        <begin position="56"/>
        <end position="67"/>
    </location>
</feature>
<dbReference type="EMBL" id="FP929139">
    <property type="protein sequence ID" value="CBY01792.1"/>
    <property type="molecule type" value="Genomic_DNA"/>
</dbReference>
<feature type="region of interest" description="Disordered" evidence="2">
    <location>
        <begin position="285"/>
        <end position="321"/>
    </location>
</feature>
<dbReference type="OrthoDB" id="10251744at2759"/>
<feature type="region of interest" description="Disordered" evidence="2">
    <location>
        <begin position="1"/>
        <end position="116"/>
    </location>
</feature>
<accession>E5AF03</accession>
<feature type="coiled-coil region" evidence="1">
    <location>
        <begin position="117"/>
        <end position="144"/>
    </location>
</feature>
<sequence>MSASPSLDAPWPSPQRPHTPDQARPPATRIGSVTMAPKSELLRNALQARRAQHTPTPSPLEARPPPSFSSRSTTVSTPDSSPDAFAEFALSEEQTAPVSPIRRRRPSDMGPPRSKTNRELTVEIERLKDNLMTSNMRVELLKKSNSELQHGMTKAKERIERLEPLEEFNYELAVENDSLKTKLEHVVEQLDRLMDAHDVIRQHNDELAESNKQLSALSKQNEDLWQSQESAIDEAVMYIIKLEEDKNLLTTELKSLKERVGALETASPTGTLVDGTSRYPSRVFSVDESRPSTSHFDSDYYSQPDSPRVKPDNASSISFTPSERSKKFLDLTEDRRKSARDLVKRMSAASLAALAIRSPSPPPAVPQIPAVYQEKQELAEQDLVEAPPRAAQAVPGLDRQSRHVVPQDILDEALQSPPLSDTKSHPRATSHADGLRGLYRPDRAMRSKTSHDLPAKSSQPIDPSNTGGVANSQPSVPEASPSVPSRVSSKYANTSNFNEQFPRHSPCRRHQSDRDMQTSSDAVEVEEQDSAPLRAPTVPPPINPALSTADLTSEYDPREDRDRWWRNVEQITSSPVTPQPRTALHQSIHGCSMMSTGTFAHQRRHRKAPSLAPGTVSTESQSRSTSTLPREERDFLFNPGENVETFMRKARNKISSTRRQA</sequence>
<organism evidence="3 4">
    <name type="scientific">Leptosphaeria maculans (strain JN3 / isolate v23.1.3 / race Av1-4-5-6-7-8)</name>
    <name type="common">Blackleg fungus</name>
    <name type="synonym">Phoma lingam</name>
    <dbReference type="NCBI Taxonomy" id="985895"/>
    <lineage>
        <taxon>Eukaryota</taxon>
        <taxon>Fungi</taxon>
        <taxon>Dikarya</taxon>
        <taxon>Ascomycota</taxon>
        <taxon>Pezizomycotina</taxon>
        <taxon>Dothideomycetes</taxon>
        <taxon>Pleosporomycetidae</taxon>
        <taxon>Pleosporales</taxon>
        <taxon>Pleosporineae</taxon>
        <taxon>Leptosphaeriaceae</taxon>
        <taxon>Plenodomus</taxon>
        <taxon>Plenodomus lingam/Leptosphaeria maculans species complex</taxon>
    </lineage>
</organism>
<keyword evidence="1" id="KW-0175">Coiled coil</keyword>
<dbReference type="eggNOG" id="ENOG502R2AH">
    <property type="taxonomic scope" value="Eukaryota"/>
</dbReference>
<dbReference type="STRING" id="985895.E5AF03"/>
<feature type="region of interest" description="Disordered" evidence="2">
    <location>
        <begin position="388"/>
        <end position="558"/>
    </location>
</feature>
<feature type="compositionally biased region" description="Polar residues" evidence="2">
    <location>
        <begin position="456"/>
        <end position="471"/>
    </location>
</feature>
<dbReference type="AlphaFoldDB" id="E5AF03"/>
<dbReference type="HOGENOM" id="CLU_027218_0_0_1"/>
<feature type="compositionally biased region" description="Low complexity" evidence="2">
    <location>
        <begin position="472"/>
        <end position="489"/>
    </location>
</feature>
<feature type="compositionally biased region" description="Low complexity" evidence="2">
    <location>
        <begin position="68"/>
        <end position="83"/>
    </location>
</feature>
<keyword evidence="4" id="KW-1185">Reference proteome</keyword>
<evidence type="ECO:0000313" key="4">
    <source>
        <dbReference type="Proteomes" id="UP000002668"/>
    </source>
</evidence>
<protein>
    <recommendedName>
        <fullName evidence="5">Centrosomin N-terminal motif 1 domain-containing protein</fullName>
    </recommendedName>
</protein>
<feature type="compositionally biased region" description="Polar residues" evidence="2">
    <location>
        <begin position="615"/>
        <end position="628"/>
    </location>
</feature>
<dbReference type="OMA" id="SHFDSDY"/>
<feature type="region of interest" description="Disordered" evidence="2">
    <location>
        <begin position="602"/>
        <end position="642"/>
    </location>
</feature>
<evidence type="ECO:0000256" key="2">
    <source>
        <dbReference type="SAM" id="MobiDB-lite"/>
    </source>
</evidence>
<dbReference type="Proteomes" id="UP000002668">
    <property type="component" value="Genome"/>
</dbReference>
<reference evidence="4" key="1">
    <citation type="journal article" date="2011" name="Nat. Commun.">
        <title>Effector diversification within compartments of the Leptosphaeria maculans genome affected by Repeat-Induced Point mutations.</title>
        <authorList>
            <person name="Rouxel T."/>
            <person name="Grandaubert J."/>
            <person name="Hane J.K."/>
            <person name="Hoede C."/>
            <person name="van de Wouw A.P."/>
            <person name="Couloux A."/>
            <person name="Dominguez V."/>
            <person name="Anthouard V."/>
            <person name="Bally P."/>
            <person name="Bourras S."/>
            <person name="Cozijnsen A.J."/>
            <person name="Ciuffetti L.M."/>
            <person name="Degrave A."/>
            <person name="Dilmaghani A."/>
            <person name="Duret L."/>
            <person name="Fudal I."/>
            <person name="Goodwin S.B."/>
            <person name="Gout L."/>
            <person name="Glaser N."/>
            <person name="Linglin J."/>
            <person name="Kema G.H.J."/>
            <person name="Lapalu N."/>
            <person name="Lawrence C.B."/>
            <person name="May K."/>
            <person name="Meyer M."/>
            <person name="Ollivier B."/>
            <person name="Poulain J."/>
            <person name="Schoch C.L."/>
            <person name="Simon A."/>
            <person name="Spatafora J.W."/>
            <person name="Stachowiak A."/>
            <person name="Turgeon B.G."/>
            <person name="Tyler B.M."/>
            <person name="Vincent D."/>
            <person name="Weissenbach J."/>
            <person name="Amselem J."/>
            <person name="Quesneville H."/>
            <person name="Oliver R.P."/>
            <person name="Wincker P."/>
            <person name="Balesdent M.-H."/>
            <person name="Howlett B.J."/>
        </authorList>
    </citation>
    <scope>NUCLEOTIDE SEQUENCE [LARGE SCALE GENOMIC DNA]</scope>
    <source>
        <strain evidence="4">JN3 / isolate v23.1.3 / race Av1-4-5-6-7-8</strain>
    </source>
</reference>
<feature type="compositionally biased region" description="Polar residues" evidence="2">
    <location>
        <begin position="291"/>
        <end position="305"/>
    </location>
</feature>
<feature type="compositionally biased region" description="Basic and acidic residues" evidence="2">
    <location>
        <begin position="439"/>
        <end position="454"/>
    </location>
</feature>